<dbReference type="EMBL" id="JAGFNK010000019">
    <property type="protein sequence ID" value="KAI9511635.1"/>
    <property type="molecule type" value="Genomic_DNA"/>
</dbReference>
<name>A0ACC0UJZ2_9AGAM</name>
<dbReference type="Proteomes" id="UP001207468">
    <property type="component" value="Unassembled WGS sequence"/>
</dbReference>
<organism evidence="1 2">
    <name type="scientific">Russula earlei</name>
    <dbReference type="NCBI Taxonomy" id="71964"/>
    <lineage>
        <taxon>Eukaryota</taxon>
        <taxon>Fungi</taxon>
        <taxon>Dikarya</taxon>
        <taxon>Basidiomycota</taxon>
        <taxon>Agaricomycotina</taxon>
        <taxon>Agaricomycetes</taxon>
        <taxon>Russulales</taxon>
        <taxon>Russulaceae</taxon>
        <taxon>Russula</taxon>
    </lineage>
</organism>
<sequence length="356" mass="38942">MPLHVSHAKAFTNDIGESLLPSVRHHLRFIGVEEKIASFGFHKKPGATIKLSQLKRGAWFLDTDFLALGRDNYAWNVTRSEFDRILLDHAESTGVHVFRSTNVTSLYFSGKRPTSAQWNHGTSSWSGTIAFDYLIDASGRAGLIASHYLQNRRSNASLRNVAMWAKWRNTDASARGTAMEGATYIEALSDQSGWAWFIPLHDGVASVGIVRTQIAFNQALRSRDYRLKLSESFEATPLKDAITTSSSVASCSDHDSSTSGQSTVVWDSTVLLSSLSSSPSPFSRGDACITPTATGKLYIDALDLAPTVNRLLGCKGEPESTTVYTARDYSYCASYYAGEHFRLVGDAAGALLYSNI</sequence>
<gene>
    <name evidence="1" type="ORF">F5148DRAFT_1274153</name>
</gene>
<keyword evidence="2" id="KW-1185">Reference proteome</keyword>
<reference evidence="1" key="1">
    <citation type="submission" date="2021-03" db="EMBL/GenBank/DDBJ databases">
        <title>Evolutionary priming and transition to the ectomycorrhizal habit in an iconic lineage of mushroom-forming fungi: is preadaptation a requirement?</title>
        <authorList>
            <consortium name="DOE Joint Genome Institute"/>
            <person name="Looney B.P."/>
            <person name="Miyauchi S."/>
            <person name="Morin E."/>
            <person name="Drula E."/>
            <person name="Courty P.E."/>
            <person name="Chicoki N."/>
            <person name="Fauchery L."/>
            <person name="Kohler A."/>
            <person name="Kuo A."/>
            <person name="LaButti K."/>
            <person name="Pangilinan J."/>
            <person name="Lipzen A."/>
            <person name="Riley R."/>
            <person name="Andreopoulos W."/>
            <person name="He G."/>
            <person name="Johnson J."/>
            <person name="Barry K.W."/>
            <person name="Grigoriev I.V."/>
            <person name="Nagy L."/>
            <person name="Hibbett D."/>
            <person name="Henrissat B."/>
            <person name="Matheny P.B."/>
            <person name="Labbe J."/>
            <person name="Martin A.F."/>
        </authorList>
    </citation>
    <scope>NUCLEOTIDE SEQUENCE</scope>
    <source>
        <strain evidence="1">BPL698</strain>
    </source>
</reference>
<evidence type="ECO:0000313" key="2">
    <source>
        <dbReference type="Proteomes" id="UP001207468"/>
    </source>
</evidence>
<protein>
    <submittedName>
        <fullName evidence="1">Uncharacterized protein</fullName>
    </submittedName>
</protein>
<comment type="caution">
    <text evidence="1">The sequence shown here is derived from an EMBL/GenBank/DDBJ whole genome shotgun (WGS) entry which is preliminary data.</text>
</comment>
<accession>A0ACC0UJZ2</accession>
<evidence type="ECO:0000313" key="1">
    <source>
        <dbReference type="EMBL" id="KAI9511635.1"/>
    </source>
</evidence>
<proteinExistence type="predicted"/>